<evidence type="ECO:0000256" key="1">
    <source>
        <dbReference type="ARBA" id="ARBA00022857"/>
    </source>
</evidence>
<dbReference type="EMBL" id="SZQL01000018">
    <property type="protein sequence ID" value="TKK65842.1"/>
    <property type="molecule type" value="Genomic_DNA"/>
</dbReference>
<evidence type="ECO:0000313" key="4">
    <source>
        <dbReference type="Proteomes" id="UP000305848"/>
    </source>
</evidence>
<name>A0A4U3KU28_9BACT</name>
<feature type="domain" description="NAD(P)-binding" evidence="2">
    <location>
        <begin position="7"/>
        <end position="135"/>
    </location>
</feature>
<dbReference type="OrthoDB" id="9771302at2"/>
<proteinExistence type="predicted"/>
<accession>A0A4U3KU28</accession>
<keyword evidence="1" id="KW-0521">NADP</keyword>
<sequence length="251" mass="26660">MKIVVIGGTGLIGSKLVNKLRQLGHEVVAASPSSGVNTITGEGLDEVLNNAQVVVDVSNSPSFEDKAVMAFFKTSTTNLLKAEKAAGVGHHVALSIVGVERPSNIGYFHAKEAQEKLIKESGIPYSILHSTQFFEFAGGIAKSGEVGNEVHVTTALFQPIASDDVVAALFDITIGAPLNATVEVAGPERLGMDEFVGMFLKETEDSRRLVPDKNAPYFGAVVNDQTLVPGENPRIGKIGFKDWLHAQHAIA</sequence>
<dbReference type="AlphaFoldDB" id="A0A4U3KU28"/>
<dbReference type="PANTHER" id="PTHR42748:SF3">
    <property type="entry name" value="BLL4366 PROTEIN"/>
    <property type="match status" value="1"/>
</dbReference>
<organism evidence="3 4">
    <name type="scientific">Ilyomonas limi</name>
    <dbReference type="NCBI Taxonomy" id="2575867"/>
    <lineage>
        <taxon>Bacteria</taxon>
        <taxon>Pseudomonadati</taxon>
        <taxon>Bacteroidota</taxon>
        <taxon>Chitinophagia</taxon>
        <taxon>Chitinophagales</taxon>
        <taxon>Chitinophagaceae</taxon>
        <taxon>Ilyomonas</taxon>
    </lineage>
</organism>
<dbReference type="Proteomes" id="UP000305848">
    <property type="component" value="Unassembled WGS sequence"/>
</dbReference>
<dbReference type="SUPFAM" id="SSF51735">
    <property type="entry name" value="NAD(P)-binding Rossmann-fold domains"/>
    <property type="match status" value="1"/>
</dbReference>
<evidence type="ECO:0000259" key="2">
    <source>
        <dbReference type="Pfam" id="PF13460"/>
    </source>
</evidence>
<dbReference type="InterPro" id="IPR036291">
    <property type="entry name" value="NAD(P)-bd_dom_sf"/>
</dbReference>
<dbReference type="RefSeq" id="WP_137263393.1">
    <property type="nucleotide sequence ID" value="NZ_SZQL01000018.1"/>
</dbReference>
<dbReference type="Pfam" id="PF13460">
    <property type="entry name" value="NAD_binding_10"/>
    <property type="match status" value="1"/>
</dbReference>
<dbReference type="InterPro" id="IPR016040">
    <property type="entry name" value="NAD(P)-bd_dom"/>
</dbReference>
<gene>
    <name evidence="3" type="ORF">FC093_19000</name>
</gene>
<dbReference type="PANTHER" id="PTHR42748">
    <property type="entry name" value="NITROGEN METABOLITE REPRESSION PROTEIN NMRA FAMILY MEMBER"/>
    <property type="match status" value="1"/>
</dbReference>
<dbReference type="InterPro" id="IPR051164">
    <property type="entry name" value="NmrA-like_oxidored"/>
</dbReference>
<protein>
    <submittedName>
        <fullName evidence="3">SDR family oxidoreductase</fullName>
    </submittedName>
</protein>
<keyword evidence="4" id="KW-1185">Reference proteome</keyword>
<comment type="caution">
    <text evidence="3">The sequence shown here is derived from an EMBL/GenBank/DDBJ whole genome shotgun (WGS) entry which is preliminary data.</text>
</comment>
<reference evidence="3 4" key="1">
    <citation type="submission" date="2019-05" db="EMBL/GenBank/DDBJ databases">
        <title>Panacibacter sp. strain 17mud1-8 Genome sequencing and assembly.</title>
        <authorList>
            <person name="Chhetri G."/>
        </authorList>
    </citation>
    <scope>NUCLEOTIDE SEQUENCE [LARGE SCALE GENOMIC DNA]</scope>
    <source>
        <strain evidence="3 4">17mud1-8</strain>
    </source>
</reference>
<evidence type="ECO:0000313" key="3">
    <source>
        <dbReference type="EMBL" id="TKK65842.1"/>
    </source>
</evidence>
<dbReference type="Gene3D" id="3.40.50.720">
    <property type="entry name" value="NAD(P)-binding Rossmann-like Domain"/>
    <property type="match status" value="1"/>
</dbReference>